<gene>
    <name evidence="2" type="ORF">ENV14_02080</name>
</gene>
<sequence>MARGLSTPLVAVIVGFAFIALTLYTIHSFLSAVNTTYSIALKKSFYMGCDSLRFYNASLTNGTIVSAVIVNEGSASIADAGEIGIVIVLQTSEGDVYSYTLKFCEAPSPGCWTIDSIASGSNTYYSYAEHRYLKPGEVLYITGSLPGAPGRSVYGYAVAFTRCSRAERVLAIGD</sequence>
<dbReference type="EMBL" id="DTFF01000017">
    <property type="protein sequence ID" value="HGI87176.1"/>
    <property type="molecule type" value="Genomic_DNA"/>
</dbReference>
<comment type="caution">
    <text evidence="2">The sequence shown here is derived from an EMBL/GenBank/DDBJ whole genome shotgun (WGS) entry which is preliminary data.</text>
</comment>
<keyword evidence="1" id="KW-1133">Transmembrane helix</keyword>
<feature type="transmembrane region" description="Helical" evidence="1">
    <location>
        <begin position="9"/>
        <end position="30"/>
    </location>
</feature>
<accession>A0A7C4BCE3</accession>
<name>A0A7C4BCE3_9CREN</name>
<keyword evidence="1" id="KW-0812">Transmembrane</keyword>
<evidence type="ECO:0008006" key="3">
    <source>
        <dbReference type="Google" id="ProtNLM"/>
    </source>
</evidence>
<dbReference type="AlphaFoldDB" id="A0A7C4BCE3"/>
<proteinExistence type="predicted"/>
<organism evidence="2">
    <name type="scientific">Ignisphaera aggregans</name>
    <dbReference type="NCBI Taxonomy" id="334771"/>
    <lineage>
        <taxon>Archaea</taxon>
        <taxon>Thermoproteota</taxon>
        <taxon>Thermoprotei</taxon>
        <taxon>Desulfurococcales</taxon>
        <taxon>Desulfurococcaceae</taxon>
        <taxon>Ignisphaera</taxon>
    </lineage>
</organism>
<protein>
    <recommendedName>
        <fullName evidence="3">Archaeal Type IV pilin N-terminal domain-containing protein</fullName>
    </recommendedName>
</protein>
<evidence type="ECO:0000313" key="2">
    <source>
        <dbReference type="EMBL" id="HGI87176.1"/>
    </source>
</evidence>
<keyword evidence="1" id="KW-0472">Membrane</keyword>
<reference evidence="2" key="1">
    <citation type="journal article" date="2020" name="mSystems">
        <title>Genome- and Community-Level Interaction Insights into Carbon Utilization and Element Cycling Functions of Hydrothermarchaeota in Hydrothermal Sediment.</title>
        <authorList>
            <person name="Zhou Z."/>
            <person name="Liu Y."/>
            <person name="Xu W."/>
            <person name="Pan J."/>
            <person name="Luo Z.H."/>
            <person name="Li M."/>
        </authorList>
    </citation>
    <scope>NUCLEOTIDE SEQUENCE [LARGE SCALE GENOMIC DNA]</scope>
    <source>
        <strain evidence="2">SpSt-732</strain>
    </source>
</reference>
<evidence type="ECO:0000256" key="1">
    <source>
        <dbReference type="SAM" id="Phobius"/>
    </source>
</evidence>